<dbReference type="InterPro" id="IPR010499">
    <property type="entry name" value="AraC_E-bd"/>
</dbReference>
<keyword evidence="3" id="KW-0804">Transcription</keyword>
<dbReference type="PROSITE" id="PS01124">
    <property type="entry name" value="HTH_ARAC_FAMILY_2"/>
    <property type="match status" value="1"/>
</dbReference>
<dbReference type="InterPro" id="IPR050908">
    <property type="entry name" value="SmbC-like"/>
</dbReference>
<evidence type="ECO:0000256" key="1">
    <source>
        <dbReference type="ARBA" id="ARBA00023015"/>
    </source>
</evidence>
<feature type="domain" description="HTH araC/xylS-type" evidence="4">
    <location>
        <begin position="12"/>
        <end position="111"/>
    </location>
</feature>
<dbReference type="SMART" id="SM00871">
    <property type="entry name" value="AraC_E_bind"/>
    <property type="match status" value="1"/>
</dbReference>
<organism evidence="5 6">
    <name type="scientific">Marinomonas spartinae</name>
    <dbReference type="NCBI Taxonomy" id="1792290"/>
    <lineage>
        <taxon>Bacteria</taxon>
        <taxon>Pseudomonadati</taxon>
        <taxon>Pseudomonadota</taxon>
        <taxon>Gammaproteobacteria</taxon>
        <taxon>Oceanospirillales</taxon>
        <taxon>Oceanospirillaceae</taxon>
        <taxon>Marinomonas</taxon>
    </lineage>
</organism>
<dbReference type="Gene3D" id="1.10.10.60">
    <property type="entry name" value="Homeodomain-like"/>
    <property type="match status" value="2"/>
</dbReference>
<dbReference type="InterPro" id="IPR009057">
    <property type="entry name" value="Homeodomain-like_sf"/>
</dbReference>
<dbReference type="SMART" id="SM00342">
    <property type="entry name" value="HTH_ARAC"/>
    <property type="match status" value="1"/>
</dbReference>
<evidence type="ECO:0000256" key="3">
    <source>
        <dbReference type="ARBA" id="ARBA00023163"/>
    </source>
</evidence>
<dbReference type="PRINTS" id="PR00032">
    <property type="entry name" value="HTHARAC"/>
</dbReference>
<dbReference type="SUPFAM" id="SSF46689">
    <property type="entry name" value="Homeodomain-like"/>
    <property type="match status" value="2"/>
</dbReference>
<dbReference type="RefSeq" id="WP_245658996.1">
    <property type="nucleotide sequence ID" value="NZ_FLOB01000001.1"/>
</dbReference>
<keyword evidence="1" id="KW-0805">Transcription regulation</keyword>
<evidence type="ECO:0000313" key="6">
    <source>
        <dbReference type="Proteomes" id="UP000092544"/>
    </source>
</evidence>
<keyword evidence="6" id="KW-1185">Reference proteome</keyword>
<dbReference type="GO" id="GO:0003700">
    <property type="term" value="F:DNA-binding transcription factor activity"/>
    <property type="evidence" value="ECO:0007669"/>
    <property type="project" value="InterPro"/>
</dbReference>
<dbReference type="GO" id="GO:0043565">
    <property type="term" value="F:sequence-specific DNA binding"/>
    <property type="evidence" value="ECO:0007669"/>
    <property type="project" value="InterPro"/>
</dbReference>
<dbReference type="AlphaFoldDB" id="A0A1A8SZZ4"/>
<accession>A0A1A8SZZ4</accession>
<dbReference type="Gene3D" id="3.20.80.10">
    <property type="entry name" value="Regulatory factor, effector binding domain"/>
    <property type="match status" value="1"/>
</dbReference>
<dbReference type="Pfam" id="PF06445">
    <property type="entry name" value="GyrI-like"/>
    <property type="match status" value="1"/>
</dbReference>
<dbReference type="InterPro" id="IPR020449">
    <property type="entry name" value="Tscrpt_reg_AraC-type_HTH"/>
</dbReference>
<evidence type="ECO:0000313" key="5">
    <source>
        <dbReference type="EMBL" id="SBS24810.1"/>
    </source>
</evidence>
<proteinExistence type="predicted"/>
<dbReference type="InterPro" id="IPR018060">
    <property type="entry name" value="HTH_AraC"/>
</dbReference>
<dbReference type="SUPFAM" id="SSF55136">
    <property type="entry name" value="Probable bacterial effector-binding domain"/>
    <property type="match status" value="1"/>
</dbReference>
<dbReference type="InterPro" id="IPR018062">
    <property type="entry name" value="HTH_AraC-typ_CS"/>
</dbReference>
<dbReference type="Proteomes" id="UP000092544">
    <property type="component" value="Unassembled WGS sequence"/>
</dbReference>
<dbReference type="InterPro" id="IPR029442">
    <property type="entry name" value="GyrI-like"/>
</dbReference>
<evidence type="ECO:0000256" key="2">
    <source>
        <dbReference type="ARBA" id="ARBA00023125"/>
    </source>
</evidence>
<gene>
    <name evidence="5" type="primary">rob</name>
    <name evidence="5" type="ORF">MSP8886_00089</name>
</gene>
<dbReference type="EMBL" id="FLOB01000001">
    <property type="protein sequence ID" value="SBS24810.1"/>
    <property type="molecule type" value="Genomic_DNA"/>
</dbReference>
<name>A0A1A8SZZ4_9GAMM</name>
<dbReference type="STRING" id="1792290.MSP8886_00089"/>
<dbReference type="InterPro" id="IPR011256">
    <property type="entry name" value="Reg_factor_effector_dom_sf"/>
</dbReference>
<dbReference type="PANTHER" id="PTHR40055:SF1">
    <property type="entry name" value="TRANSCRIPTIONAL REGULATOR YGIV-RELATED"/>
    <property type="match status" value="1"/>
</dbReference>
<dbReference type="PROSITE" id="PS00041">
    <property type="entry name" value="HTH_ARAC_FAMILY_1"/>
    <property type="match status" value="1"/>
</dbReference>
<evidence type="ECO:0000259" key="4">
    <source>
        <dbReference type="PROSITE" id="PS01124"/>
    </source>
</evidence>
<keyword evidence="2" id="KW-0238">DNA-binding</keyword>
<protein>
    <submittedName>
        <fullName evidence="5">Right origin-binding protein</fullName>
    </submittedName>
</protein>
<sequence>MDAKTRYEKRMQTVCQYIYQHLDEELTVEILSEVAHFSKHHFHRQFSEYMGINVFKFIQQLRLKRASYELVFRPEKRIVDIAMDAQFDHPESFSRAFKKTFGQSPRAFRQEPNWLNWRQECPVTDNQMEQSTQVNIVEFTETPVAAYEHRGPFGQIVASSSAFQASLKHIGITPLLKGRSFGLVYNDPKEVAPEDFRYDLAVKVTQPIIENDEGIVRKVLPGGRCAVLRHLGSRDNLDDSVRTLYGAWLPNSGEELRDAPCFFAFLNSLADVAEHELITDIYLPLI</sequence>
<reference evidence="5 6" key="1">
    <citation type="submission" date="2016-06" db="EMBL/GenBank/DDBJ databases">
        <authorList>
            <person name="Kjaerup R.B."/>
            <person name="Dalgaard T.S."/>
            <person name="Juul-Madsen H.R."/>
        </authorList>
    </citation>
    <scope>NUCLEOTIDE SEQUENCE [LARGE SCALE GENOMIC DNA]</scope>
    <source>
        <strain evidence="5 6">CECT 8886</strain>
    </source>
</reference>
<dbReference type="Pfam" id="PF12833">
    <property type="entry name" value="HTH_18"/>
    <property type="match status" value="1"/>
</dbReference>
<dbReference type="PANTHER" id="PTHR40055">
    <property type="entry name" value="TRANSCRIPTIONAL REGULATOR YGIV-RELATED"/>
    <property type="match status" value="1"/>
</dbReference>